<dbReference type="InterPro" id="IPR050109">
    <property type="entry name" value="HTH-type_TetR-like_transc_reg"/>
</dbReference>
<evidence type="ECO:0000259" key="3">
    <source>
        <dbReference type="PROSITE" id="PS50977"/>
    </source>
</evidence>
<comment type="caution">
    <text evidence="4">The sequence shown here is derived from an EMBL/GenBank/DDBJ whole genome shotgun (WGS) entry which is preliminary data.</text>
</comment>
<evidence type="ECO:0000256" key="1">
    <source>
        <dbReference type="ARBA" id="ARBA00023125"/>
    </source>
</evidence>
<organism evidence="4 5">
    <name type="scientific">Pseudonocardia oceani</name>
    <dbReference type="NCBI Taxonomy" id="2792013"/>
    <lineage>
        <taxon>Bacteria</taxon>
        <taxon>Bacillati</taxon>
        <taxon>Actinomycetota</taxon>
        <taxon>Actinomycetes</taxon>
        <taxon>Pseudonocardiales</taxon>
        <taxon>Pseudonocardiaceae</taxon>
        <taxon>Pseudonocardia</taxon>
    </lineage>
</organism>
<dbReference type="PANTHER" id="PTHR30055:SF226">
    <property type="entry name" value="HTH-TYPE TRANSCRIPTIONAL REGULATOR PKSA"/>
    <property type="match status" value="1"/>
</dbReference>
<dbReference type="Pfam" id="PF00440">
    <property type="entry name" value="TetR_N"/>
    <property type="match status" value="1"/>
</dbReference>
<dbReference type="PROSITE" id="PS50977">
    <property type="entry name" value="HTH_TETR_2"/>
    <property type="match status" value="1"/>
</dbReference>
<sequence>MEGNCGVRARPRSDATRLTLLNAALDVAAEYGVKGVTHRRVASAAGLSLGLTSYHFANLDDLLLEAFRLFVSHTSALYERQFHEATDLESMIDAALAVVNALKDSARERTLLYELYAQSVRDPAYRELVISWAASARAGVERLYSARTARFLEAAWEGANAQLIQGRDDQSEDELRDLFRLILLQDSNELTGGTTAATPRGGERV</sequence>
<gene>
    <name evidence="4" type="ORF">I4I82_12195</name>
</gene>
<reference evidence="4 5" key="1">
    <citation type="submission" date="2020-11" db="EMBL/GenBank/DDBJ databases">
        <title>Pseudonocardia abyssalis sp. nov. and Pseudonocardia oceani sp. nov., description and phylogenomic analysis of two novel actinomycetes isolated from the deep Southern Ocean.</title>
        <authorList>
            <person name="Parra J."/>
        </authorList>
    </citation>
    <scope>NUCLEOTIDE SEQUENCE [LARGE SCALE GENOMIC DNA]</scope>
    <source>
        <strain evidence="5">KRD185</strain>
    </source>
</reference>
<dbReference type="Proteomes" id="UP000694300">
    <property type="component" value="Unassembled WGS sequence"/>
</dbReference>
<keyword evidence="1 2" id="KW-0238">DNA-binding</keyword>
<dbReference type="RefSeq" id="WP_218594048.1">
    <property type="nucleotide sequence ID" value="NZ_JADQDE010000401.1"/>
</dbReference>
<name>A0ABS6U8B8_9PSEU</name>
<keyword evidence="5" id="KW-1185">Reference proteome</keyword>
<accession>A0ABS6U8B8</accession>
<evidence type="ECO:0000313" key="5">
    <source>
        <dbReference type="Proteomes" id="UP000694300"/>
    </source>
</evidence>
<proteinExistence type="predicted"/>
<feature type="domain" description="HTH tetR-type" evidence="3">
    <location>
        <begin position="14"/>
        <end position="74"/>
    </location>
</feature>
<dbReference type="InterPro" id="IPR001647">
    <property type="entry name" value="HTH_TetR"/>
</dbReference>
<evidence type="ECO:0000313" key="4">
    <source>
        <dbReference type="EMBL" id="MBW0128447.1"/>
    </source>
</evidence>
<protein>
    <submittedName>
        <fullName evidence="4">TetR family transcriptional regulator</fullName>
    </submittedName>
</protein>
<feature type="DNA-binding region" description="H-T-H motif" evidence="2">
    <location>
        <begin position="37"/>
        <end position="56"/>
    </location>
</feature>
<dbReference type="EMBL" id="JADQDF010000001">
    <property type="protein sequence ID" value="MBW0128447.1"/>
    <property type="molecule type" value="Genomic_DNA"/>
</dbReference>
<dbReference type="PANTHER" id="PTHR30055">
    <property type="entry name" value="HTH-TYPE TRANSCRIPTIONAL REGULATOR RUTR"/>
    <property type="match status" value="1"/>
</dbReference>
<evidence type="ECO:0000256" key="2">
    <source>
        <dbReference type="PROSITE-ProRule" id="PRU00335"/>
    </source>
</evidence>